<keyword evidence="3" id="KW-1185">Reference proteome</keyword>
<dbReference type="Proteomes" id="UP000732105">
    <property type="component" value="Unassembled WGS sequence"/>
</dbReference>
<dbReference type="EMBL" id="RZNH01000022">
    <property type="protein sequence ID" value="NOU60767.1"/>
    <property type="molecule type" value="Genomic_DNA"/>
</dbReference>
<evidence type="ECO:0000256" key="1">
    <source>
        <dbReference type="SAM" id="Phobius"/>
    </source>
</evidence>
<protein>
    <recommendedName>
        <fullName evidence="4">Cardiolipin synthase N-terminal domain-containing protein</fullName>
    </recommendedName>
</protein>
<evidence type="ECO:0000313" key="2">
    <source>
        <dbReference type="EMBL" id="NOU60767.1"/>
    </source>
</evidence>
<comment type="caution">
    <text evidence="2">The sequence shown here is derived from an EMBL/GenBank/DDBJ whole genome shotgun (WGS) entry which is preliminary data.</text>
</comment>
<reference evidence="2 3" key="1">
    <citation type="submission" date="2018-12" db="EMBL/GenBank/DDBJ databases">
        <title>Marinifilum JC070 sp. nov., a marine bacterium isolated from Yongle Blue Hole in the South China Sea.</title>
        <authorList>
            <person name="Fu T."/>
        </authorList>
    </citation>
    <scope>NUCLEOTIDE SEQUENCE [LARGE SCALE GENOMIC DNA]</scope>
    <source>
        <strain evidence="2 3">JC070</strain>
    </source>
</reference>
<gene>
    <name evidence="2" type="ORF">ELS83_13165</name>
</gene>
<organism evidence="2 3">
    <name type="scientific">Marinifilum caeruleilacunae</name>
    <dbReference type="NCBI Taxonomy" id="2499076"/>
    <lineage>
        <taxon>Bacteria</taxon>
        <taxon>Pseudomonadati</taxon>
        <taxon>Bacteroidota</taxon>
        <taxon>Bacteroidia</taxon>
        <taxon>Marinilabiliales</taxon>
        <taxon>Marinifilaceae</taxon>
    </lineage>
</organism>
<keyword evidence="1" id="KW-0472">Membrane</keyword>
<keyword evidence="1" id="KW-1133">Transmembrane helix</keyword>
<proteinExistence type="predicted"/>
<feature type="transmembrane region" description="Helical" evidence="1">
    <location>
        <begin position="30"/>
        <end position="50"/>
    </location>
</feature>
<dbReference type="RefSeq" id="WP_171596041.1">
    <property type="nucleotide sequence ID" value="NZ_RZNH01000022.1"/>
</dbReference>
<evidence type="ECO:0008006" key="4">
    <source>
        <dbReference type="Google" id="ProtNLM"/>
    </source>
</evidence>
<sequence length="67" mass="7957">MEILYTIPLILLHLLTFMDAIKNRNGKNGIFRLFLALFPPIIGPVIYYLSKRNRTREFLKNEKRYAS</sequence>
<keyword evidence="1" id="KW-0812">Transmembrane</keyword>
<evidence type="ECO:0000313" key="3">
    <source>
        <dbReference type="Proteomes" id="UP000732105"/>
    </source>
</evidence>
<accession>A0ABX1WXJ7</accession>
<name>A0ABX1WXJ7_9BACT</name>